<sequence length="135" mass="14900">MGILYVLVLILSVTSVYGMSEPAQIPPELRNLKAKVEDTKGVVHELKAFRCNEGATLKFKRGSLDYTLSLVSIKSIRVLGVEDGSVRVMVHLKDGKVEGFHLPSSTRCSAQTEVGNVEFYITDVKNIELYQGEAK</sequence>
<gene>
    <name evidence="1" type="ORF">BCF55_1040</name>
</gene>
<dbReference type="OrthoDB" id="14806at2"/>
<dbReference type="RefSeq" id="WP_121010966.1">
    <property type="nucleotide sequence ID" value="NZ_RCCJ01000001.1"/>
</dbReference>
<evidence type="ECO:0000313" key="1">
    <source>
        <dbReference type="EMBL" id="RLJ70757.1"/>
    </source>
</evidence>
<accession>A0A497XP73</accession>
<dbReference type="AlphaFoldDB" id="A0A497XP73"/>
<comment type="caution">
    <text evidence="1">The sequence shown here is derived from an EMBL/GenBank/DDBJ whole genome shotgun (WGS) entry which is preliminary data.</text>
</comment>
<name>A0A497XP73_9AQUI</name>
<organism evidence="1 2">
    <name type="scientific">Hydrogenivirga caldilitoris</name>
    <dbReference type="NCBI Taxonomy" id="246264"/>
    <lineage>
        <taxon>Bacteria</taxon>
        <taxon>Pseudomonadati</taxon>
        <taxon>Aquificota</taxon>
        <taxon>Aquificia</taxon>
        <taxon>Aquificales</taxon>
        <taxon>Aquificaceae</taxon>
        <taxon>Hydrogenivirga</taxon>
    </lineage>
</organism>
<reference evidence="1 2" key="1">
    <citation type="submission" date="2018-10" db="EMBL/GenBank/DDBJ databases">
        <title>Genomic Encyclopedia of Archaeal and Bacterial Type Strains, Phase II (KMG-II): from individual species to whole genera.</title>
        <authorList>
            <person name="Goeker M."/>
        </authorList>
    </citation>
    <scope>NUCLEOTIDE SEQUENCE [LARGE SCALE GENOMIC DNA]</scope>
    <source>
        <strain evidence="1 2">DSM 16510</strain>
    </source>
</reference>
<proteinExistence type="predicted"/>
<dbReference type="Proteomes" id="UP000267841">
    <property type="component" value="Unassembled WGS sequence"/>
</dbReference>
<evidence type="ECO:0000313" key="2">
    <source>
        <dbReference type="Proteomes" id="UP000267841"/>
    </source>
</evidence>
<keyword evidence="2" id="KW-1185">Reference proteome</keyword>
<dbReference type="EMBL" id="RCCJ01000001">
    <property type="protein sequence ID" value="RLJ70757.1"/>
    <property type="molecule type" value="Genomic_DNA"/>
</dbReference>
<protein>
    <submittedName>
        <fullName evidence="1">Uncharacterized protein</fullName>
    </submittedName>
</protein>